<comment type="caution">
    <text evidence="2">The sequence shown here is derived from an EMBL/GenBank/DDBJ whole genome shotgun (WGS) entry which is preliminary data.</text>
</comment>
<feature type="compositionally biased region" description="Basic and acidic residues" evidence="1">
    <location>
        <begin position="125"/>
        <end position="135"/>
    </location>
</feature>
<evidence type="ECO:0000256" key="1">
    <source>
        <dbReference type="SAM" id="MobiDB-lite"/>
    </source>
</evidence>
<name>A0A2U3EFC3_PURLI</name>
<protein>
    <submittedName>
        <fullName evidence="2">Uncharacterized protein</fullName>
    </submittedName>
</protein>
<dbReference type="Proteomes" id="UP000245956">
    <property type="component" value="Unassembled WGS sequence"/>
</dbReference>
<sequence>MVSGRFQWMDGDDGVEAPGRARLQRLPRILSDLQGAPAPASTVPSQLPRREVPQATLPRAAPAGPLESLRPTPRHLVLPTFQPSVDPGPPRHLTGNVADEEPTCCGGQGLTPATRRASRGHSSSRKVESHVDGLVSREREAKSSCQFVLEGIDPVSRLRCEYEGPGITRSMRRLPDAPSLPAPAVIAVPSDQIEQTHKQRYDDEPWTSNANWSAMADPAIMQHPRIDRPASRHGQPHQTPRDFRFGWPAPCDQEPSLFKPPFDVHRHSEDDARPPSLLGCKRHRGIHTLDARNEDVRNKGSLLHWQPPTRGPHTSNTNEANSWYVWHMHLAPENVGPLVELGQGIGRFCDGTNSSCPSEGGALLSSLDPILLMYEYSVPSNPLMTLVIGAVGADGGCVEAASRATPTAAFTTGCLLPMPYAVAPCHAQRPRRICAGVAGGLETPIVRFETICNSVVANVRPPTVCLCLCSHAAHLVAHFATQRERGAGNALRRRRRLAALAAMEI</sequence>
<accession>A0A2U3EFC3</accession>
<feature type="region of interest" description="Disordered" evidence="1">
    <location>
        <begin position="99"/>
        <end position="135"/>
    </location>
</feature>
<dbReference type="AlphaFoldDB" id="A0A2U3EFC3"/>
<gene>
    <name evidence="2" type="ORF">PCL_10229</name>
</gene>
<dbReference type="EMBL" id="LCWV01000005">
    <property type="protein sequence ID" value="PWI73214.1"/>
    <property type="molecule type" value="Genomic_DNA"/>
</dbReference>
<proteinExistence type="predicted"/>
<evidence type="ECO:0000313" key="2">
    <source>
        <dbReference type="EMBL" id="PWI73214.1"/>
    </source>
</evidence>
<evidence type="ECO:0000313" key="3">
    <source>
        <dbReference type="Proteomes" id="UP000245956"/>
    </source>
</evidence>
<reference evidence="2 3" key="1">
    <citation type="journal article" date="2016" name="Front. Microbiol.">
        <title>Genome and transcriptome sequences reveal the specific parasitism of the nematophagous Purpureocillium lilacinum 36-1.</title>
        <authorList>
            <person name="Xie J."/>
            <person name="Li S."/>
            <person name="Mo C."/>
            <person name="Xiao X."/>
            <person name="Peng D."/>
            <person name="Wang G."/>
            <person name="Xiao Y."/>
        </authorList>
    </citation>
    <scope>NUCLEOTIDE SEQUENCE [LARGE SCALE GENOMIC DNA]</scope>
    <source>
        <strain evidence="2 3">36-1</strain>
    </source>
</reference>
<organism evidence="2 3">
    <name type="scientific">Purpureocillium lilacinum</name>
    <name type="common">Paecilomyces lilacinus</name>
    <dbReference type="NCBI Taxonomy" id="33203"/>
    <lineage>
        <taxon>Eukaryota</taxon>
        <taxon>Fungi</taxon>
        <taxon>Dikarya</taxon>
        <taxon>Ascomycota</taxon>
        <taxon>Pezizomycotina</taxon>
        <taxon>Sordariomycetes</taxon>
        <taxon>Hypocreomycetidae</taxon>
        <taxon>Hypocreales</taxon>
        <taxon>Ophiocordycipitaceae</taxon>
        <taxon>Purpureocillium</taxon>
    </lineage>
</organism>